<accession>A0ABU8TBQ2</accession>
<gene>
    <name evidence="9" type="ORF">WJX68_20830</name>
</gene>
<reference evidence="9 10" key="1">
    <citation type="submission" date="2024-03" db="EMBL/GenBank/DDBJ databases">
        <title>Draft genome sequence of Pseudonocardia sp. DW16-2.</title>
        <authorList>
            <person name="Duangmal K."/>
        </authorList>
    </citation>
    <scope>NUCLEOTIDE SEQUENCE [LARGE SCALE GENOMIC DNA]</scope>
    <source>
        <strain evidence="9 10">DW16-2</strain>
    </source>
</reference>
<dbReference type="SUPFAM" id="SSF56634">
    <property type="entry name" value="Heme-dependent catalase-like"/>
    <property type="match status" value="1"/>
</dbReference>
<dbReference type="InterPro" id="IPR020835">
    <property type="entry name" value="Catalase_sf"/>
</dbReference>
<comment type="similarity">
    <text evidence="1 7">Belongs to the catalase family.</text>
</comment>
<feature type="domain" description="Catalase core" evidence="8">
    <location>
        <begin position="6"/>
        <end position="303"/>
    </location>
</feature>
<dbReference type="Pfam" id="PF00199">
    <property type="entry name" value="Catalase"/>
    <property type="match status" value="1"/>
</dbReference>
<dbReference type="PANTHER" id="PTHR11465:SF9">
    <property type="entry name" value="CATALASE"/>
    <property type="match status" value="1"/>
</dbReference>
<dbReference type="EC" id="1.11.1.-" evidence="7"/>
<evidence type="ECO:0000313" key="10">
    <source>
        <dbReference type="Proteomes" id="UP001364211"/>
    </source>
</evidence>
<name>A0ABU8TBQ2_9PSEU</name>
<keyword evidence="4 7" id="KW-0479">Metal-binding</keyword>
<dbReference type="InterPro" id="IPR018028">
    <property type="entry name" value="Catalase"/>
</dbReference>
<evidence type="ECO:0000256" key="1">
    <source>
        <dbReference type="ARBA" id="ARBA00005329"/>
    </source>
</evidence>
<comment type="cofactor">
    <cofactor evidence="7">
        <name>heme</name>
        <dbReference type="ChEBI" id="CHEBI:30413"/>
    </cofactor>
</comment>
<sequence length="307" mass="33299">MTADTSTDLALSLADTVSRVLGSLPGCRITHEDGIVLRGTFTASPRARELTRAAHMQGDPVPVVVRFSNGFPDPAIVDADENNPRGMAVKFTLPDGSTTDLVCQDWPVFPAGTPEAFRDLIAAQGEGEAATLAFLADHPDVAAAGALVAEQSGQPPRSWATWAFNSLNAFRLVDADGNGRFVRFRYLAERGEQSLPVEERAGAAPHYLHEGVVGELPFRYRVLAQLAAPEDQTTDASKAWPEDREWADLGGIEITAVDTEQESDGSVLVFDPTRLTDGIEPSDDPILHIRRLVYSESVRRRTCPVEH</sequence>
<dbReference type="PIRSF" id="PIRSF000296">
    <property type="entry name" value="SrpA"/>
    <property type="match status" value="1"/>
</dbReference>
<dbReference type="SMART" id="SM01060">
    <property type="entry name" value="Catalase"/>
    <property type="match status" value="1"/>
</dbReference>
<evidence type="ECO:0000313" key="9">
    <source>
        <dbReference type="EMBL" id="MEJ8281393.1"/>
    </source>
</evidence>
<evidence type="ECO:0000256" key="4">
    <source>
        <dbReference type="ARBA" id="ARBA00022723"/>
    </source>
</evidence>
<keyword evidence="10" id="KW-1185">Reference proteome</keyword>
<evidence type="ECO:0000256" key="3">
    <source>
        <dbReference type="ARBA" id="ARBA00022617"/>
    </source>
</evidence>
<evidence type="ECO:0000259" key="8">
    <source>
        <dbReference type="SMART" id="SM01060"/>
    </source>
</evidence>
<comment type="caution">
    <text evidence="9">The sequence shown here is derived from an EMBL/GenBank/DDBJ whole genome shotgun (WGS) entry which is preliminary data.</text>
</comment>
<evidence type="ECO:0000256" key="5">
    <source>
        <dbReference type="ARBA" id="ARBA00023002"/>
    </source>
</evidence>
<dbReference type="Gene3D" id="2.40.180.10">
    <property type="entry name" value="Catalase core domain"/>
    <property type="match status" value="1"/>
</dbReference>
<dbReference type="InterPro" id="IPR024168">
    <property type="entry name" value="Catalase_SrpA-type_pred"/>
</dbReference>
<dbReference type="Gene3D" id="1.20.1280.120">
    <property type="match status" value="1"/>
</dbReference>
<keyword evidence="5 7" id="KW-0560">Oxidoreductase</keyword>
<dbReference type="PROSITE" id="PS51402">
    <property type="entry name" value="CATALASE_3"/>
    <property type="match status" value="1"/>
</dbReference>
<evidence type="ECO:0000256" key="7">
    <source>
        <dbReference type="PIRNR" id="PIRNR000296"/>
    </source>
</evidence>
<dbReference type="Proteomes" id="UP001364211">
    <property type="component" value="Unassembled WGS sequence"/>
</dbReference>
<dbReference type="PANTHER" id="PTHR11465">
    <property type="entry name" value="CATALASE"/>
    <property type="match status" value="1"/>
</dbReference>
<dbReference type="InterPro" id="IPR011614">
    <property type="entry name" value="Catalase_core"/>
</dbReference>
<proteinExistence type="inferred from homology"/>
<keyword evidence="2 7" id="KW-0575">Peroxidase</keyword>
<dbReference type="RefSeq" id="WP_340293629.1">
    <property type="nucleotide sequence ID" value="NZ_JBBJUP010000019.1"/>
</dbReference>
<keyword evidence="6 7" id="KW-0408">Iron</keyword>
<comment type="function">
    <text evidence="7">Has an organic peroxide-dependent peroxidase activity.</text>
</comment>
<evidence type="ECO:0000256" key="6">
    <source>
        <dbReference type="ARBA" id="ARBA00023004"/>
    </source>
</evidence>
<dbReference type="GO" id="GO:0004601">
    <property type="term" value="F:peroxidase activity"/>
    <property type="evidence" value="ECO:0007669"/>
    <property type="project" value="UniProtKB-KW"/>
</dbReference>
<evidence type="ECO:0000256" key="2">
    <source>
        <dbReference type="ARBA" id="ARBA00022559"/>
    </source>
</evidence>
<dbReference type="CDD" id="cd08153">
    <property type="entry name" value="srpA_like"/>
    <property type="match status" value="1"/>
</dbReference>
<protein>
    <recommendedName>
        <fullName evidence="7">Catalase-related peroxidase</fullName>
        <ecNumber evidence="7">1.11.1.-</ecNumber>
    </recommendedName>
</protein>
<dbReference type="EMBL" id="JBBJUP010000019">
    <property type="protein sequence ID" value="MEJ8281393.1"/>
    <property type="molecule type" value="Genomic_DNA"/>
</dbReference>
<keyword evidence="3 7" id="KW-0349">Heme</keyword>
<organism evidence="9 10">
    <name type="scientific">Pseudonocardia spirodelae</name>
    <dbReference type="NCBI Taxonomy" id="3133431"/>
    <lineage>
        <taxon>Bacteria</taxon>
        <taxon>Bacillati</taxon>
        <taxon>Actinomycetota</taxon>
        <taxon>Actinomycetes</taxon>
        <taxon>Pseudonocardiales</taxon>
        <taxon>Pseudonocardiaceae</taxon>
        <taxon>Pseudonocardia</taxon>
    </lineage>
</organism>